<proteinExistence type="predicted"/>
<comment type="caution">
    <text evidence="2">The sequence shown here is derived from an EMBL/GenBank/DDBJ whole genome shotgun (WGS) entry which is preliminary data.</text>
</comment>
<dbReference type="Proteomes" id="UP001150941">
    <property type="component" value="Unassembled WGS sequence"/>
</dbReference>
<gene>
    <name evidence="2" type="ORF">N7468_003268</name>
</gene>
<feature type="region of interest" description="Disordered" evidence="1">
    <location>
        <begin position="1"/>
        <end position="26"/>
    </location>
</feature>
<name>A0A9W9P698_9EURO</name>
<reference evidence="2" key="1">
    <citation type="submission" date="2022-11" db="EMBL/GenBank/DDBJ databases">
        <authorList>
            <person name="Petersen C."/>
        </authorList>
    </citation>
    <scope>NUCLEOTIDE SEQUENCE</scope>
    <source>
        <strain evidence="2">IBT 19713</strain>
    </source>
</reference>
<evidence type="ECO:0000256" key="1">
    <source>
        <dbReference type="SAM" id="MobiDB-lite"/>
    </source>
</evidence>
<dbReference type="EMBL" id="JAPQKS010000003">
    <property type="protein sequence ID" value="KAJ5238649.1"/>
    <property type="molecule type" value="Genomic_DNA"/>
</dbReference>
<dbReference type="RefSeq" id="XP_058331568.1">
    <property type="nucleotide sequence ID" value="XM_058472565.1"/>
</dbReference>
<evidence type="ECO:0000313" key="3">
    <source>
        <dbReference type="Proteomes" id="UP001150941"/>
    </source>
</evidence>
<evidence type="ECO:0000313" key="2">
    <source>
        <dbReference type="EMBL" id="KAJ5238649.1"/>
    </source>
</evidence>
<sequence>MVRRHTQHRPTDELSARRRISSSQERDRWMKVQETITLFTKAGFTATDSLIAGLQPSVFEVNMNCSPGKESHRPSTGDRLVTVLKVFRCD</sequence>
<keyword evidence="3" id="KW-1185">Reference proteome</keyword>
<protein>
    <submittedName>
        <fullName evidence="2">Uncharacterized protein</fullName>
    </submittedName>
</protein>
<dbReference type="GeneID" id="83199868"/>
<reference evidence="2" key="2">
    <citation type="journal article" date="2023" name="IMA Fungus">
        <title>Comparative genomic study of the Penicillium genus elucidates a diverse pangenome and 15 lateral gene transfer events.</title>
        <authorList>
            <person name="Petersen C."/>
            <person name="Sorensen T."/>
            <person name="Nielsen M.R."/>
            <person name="Sondergaard T.E."/>
            <person name="Sorensen J.L."/>
            <person name="Fitzpatrick D.A."/>
            <person name="Frisvad J.C."/>
            <person name="Nielsen K.L."/>
        </authorList>
    </citation>
    <scope>NUCLEOTIDE SEQUENCE</scope>
    <source>
        <strain evidence="2">IBT 19713</strain>
    </source>
</reference>
<dbReference type="AlphaFoldDB" id="A0A9W9P698"/>
<organism evidence="2 3">
    <name type="scientific">Penicillium chermesinum</name>
    <dbReference type="NCBI Taxonomy" id="63820"/>
    <lineage>
        <taxon>Eukaryota</taxon>
        <taxon>Fungi</taxon>
        <taxon>Dikarya</taxon>
        <taxon>Ascomycota</taxon>
        <taxon>Pezizomycotina</taxon>
        <taxon>Eurotiomycetes</taxon>
        <taxon>Eurotiomycetidae</taxon>
        <taxon>Eurotiales</taxon>
        <taxon>Aspergillaceae</taxon>
        <taxon>Penicillium</taxon>
    </lineage>
</organism>
<accession>A0A9W9P698</accession>